<keyword evidence="6" id="KW-1185">Reference proteome</keyword>
<dbReference type="AlphaFoldDB" id="A0A9P6C4D1"/>
<evidence type="ECO:0000259" key="3">
    <source>
        <dbReference type="Pfam" id="PF13598"/>
    </source>
</evidence>
<reference evidence="5" key="1">
    <citation type="submission" date="2020-11" db="EMBL/GenBank/DDBJ databases">
        <authorList>
            <consortium name="DOE Joint Genome Institute"/>
            <person name="Ahrendt S."/>
            <person name="Riley R."/>
            <person name="Andreopoulos W."/>
            <person name="Labutti K."/>
            <person name="Pangilinan J."/>
            <person name="Ruiz-Duenas F.J."/>
            <person name="Barrasa J.M."/>
            <person name="Sanchez-Garcia M."/>
            <person name="Camarero S."/>
            <person name="Miyauchi S."/>
            <person name="Serrano A."/>
            <person name="Linde D."/>
            <person name="Babiker R."/>
            <person name="Drula E."/>
            <person name="Ayuso-Fernandez I."/>
            <person name="Pacheco R."/>
            <person name="Padilla G."/>
            <person name="Ferreira P."/>
            <person name="Barriuso J."/>
            <person name="Kellner H."/>
            <person name="Castanera R."/>
            <person name="Alfaro M."/>
            <person name="Ramirez L."/>
            <person name="Pisabarro A.G."/>
            <person name="Kuo A."/>
            <person name="Tritt A."/>
            <person name="Lipzen A."/>
            <person name="He G."/>
            <person name="Yan M."/>
            <person name="Ng V."/>
            <person name="Cullen D."/>
            <person name="Martin F."/>
            <person name="Rosso M.-N."/>
            <person name="Henrissat B."/>
            <person name="Hibbett D."/>
            <person name="Martinez A.T."/>
            <person name="Grigoriev I.V."/>
        </authorList>
    </citation>
    <scope>NUCLEOTIDE SEQUENCE</scope>
    <source>
        <strain evidence="5">MF-IS2</strain>
    </source>
</reference>
<organism evidence="5 6">
    <name type="scientific">Macrolepiota fuliginosa MF-IS2</name>
    <dbReference type="NCBI Taxonomy" id="1400762"/>
    <lineage>
        <taxon>Eukaryota</taxon>
        <taxon>Fungi</taxon>
        <taxon>Dikarya</taxon>
        <taxon>Basidiomycota</taxon>
        <taxon>Agaricomycotina</taxon>
        <taxon>Agaricomycetes</taxon>
        <taxon>Agaricomycetidae</taxon>
        <taxon>Agaricales</taxon>
        <taxon>Agaricineae</taxon>
        <taxon>Agaricaceae</taxon>
        <taxon>Macrolepiota</taxon>
    </lineage>
</organism>
<comment type="caution">
    <text evidence="5">The sequence shown here is derived from an EMBL/GenBank/DDBJ whole genome shotgun (WGS) entry which is preliminary data.</text>
</comment>
<dbReference type="Pfam" id="PF13600">
    <property type="entry name" value="DUF4140"/>
    <property type="match status" value="1"/>
</dbReference>
<dbReference type="OrthoDB" id="10068793at2759"/>
<dbReference type="PANTHER" id="PTHR31005">
    <property type="entry name" value="DUF4139 DOMAIN-CONTAINING PROTEIN"/>
    <property type="match status" value="1"/>
</dbReference>
<dbReference type="InterPro" id="IPR025554">
    <property type="entry name" value="DUF4140"/>
</dbReference>
<name>A0A9P6C4D1_9AGAR</name>
<accession>A0A9P6C4D1</accession>
<dbReference type="EMBL" id="MU151171">
    <property type="protein sequence ID" value="KAF9448148.1"/>
    <property type="molecule type" value="Genomic_DNA"/>
</dbReference>
<protein>
    <recommendedName>
        <fullName evidence="7">Mucoidy inhibitor A</fullName>
    </recommendedName>
</protein>
<dbReference type="Proteomes" id="UP000807342">
    <property type="component" value="Unassembled WGS sequence"/>
</dbReference>
<feature type="region of interest" description="Disordered" evidence="2">
    <location>
        <begin position="528"/>
        <end position="557"/>
    </location>
</feature>
<feature type="compositionally biased region" description="Gly residues" evidence="2">
    <location>
        <begin position="530"/>
        <end position="541"/>
    </location>
</feature>
<evidence type="ECO:0000313" key="5">
    <source>
        <dbReference type="EMBL" id="KAF9448148.1"/>
    </source>
</evidence>
<gene>
    <name evidence="5" type="ORF">P691DRAFT_775622</name>
</gene>
<feature type="domain" description="DUF4139" evidence="3">
    <location>
        <begin position="210"/>
        <end position="510"/>
    </location>
</feature>
<evidence type="ECO:0008006" key="7">
    <source>
        <dbReference type="Google" id="ProtNLM"/>
    </source>
</evidence>
<dbReference type="NCBIfam" id="TIGR02231">
    <property type="entry name" value="mucoidy inhibitor MuiA family protein"/>
    <property type="match status" value="1"/>
</dbReference>
<feature type="coiled-coil region" evidence="1">
    <location>
        <begin position="102"/>
        <end position="181"/>
    </location>
</feature>
<keyword evidence="1" id="KW-0175">Coiled coil</keyword>
<evidence type="ECO:0000256" key="1">
    <source>
        <dbReference type="SAM" id="Coils"/>
    </source>
</evidence>
<evidence type="ECO:0000256" key="2">
    <source>
        <dbReference type="SAM" id="MobiDB-lite"/>
    </source>
</evidence>
<proteinExistence type="predicted"/>
<dbReference type="InterPro" id="IPR011935">
    <property type="entry name" value="CHP02231"/>
</dbReference>
<dbReference type="Pfam" id="PF13598">
    <property type="entry name" value="DUF4139"/>
    <property type="match status" value="1"/>
</dbReference>
<sequence length="629" mass="68238">MAQTNSDSQPPPTFRASVNAIEISAEKESKVTGVTVYTGRAEVTREVKFSVETGQNKITILHLSSSLDAATLRVEGRGAGTIQGVTISMNGQPPTANASPIIENIQEKQGEIEAAIDRCTRNRDAVYKYLETLDAQHVGADKLSGIIQASEENLERLDTKIARLKKELGATKKEIDQEKARLNPPFNHNLRNQVEIGVFADQAGEVVLVLKYFVLNATWDAAYDLRANTQTNDNPVKLIYQAKVTQGTGENWIDVPILLETNTPTTNVNLPALYIERLEAKEKPKDIEKKRRISTFGTGIRKRRMEGLEEEQEESDGDMGFGLFDDGELPPPPPGGLAKPVAIVYNKGAVSTTYKIPGLVTIPSDSNRHNITIAELELDAVLSWLTIPKVGTQAHLQAQIKNTSDFILLNGGVNIYVDGAFNSTSFLSTRNPQETFKFSLGIDPTLRITYHPCVEKSSQSGLITKTATTISTQRITIQNTRLVPISLLKVIDGIPVSKDARITVKLKTPELVLPSPGIAQSIQRTISSGTGTGSITGGSVGSGNTPPKDDKKVKGLPAPTKVSDKPLILAQWDGADAEDVQVGALGQDGQINWVISDLGSMETVNVTLTWEVSVVEGWQAVASRVYRAN</sequence>
<dbReference type="InterPro" id="IPR037291">
    <property type="entry name" value="DUF4139"/>
</dbReference>
<evidence type="ECO:0000313" key="6">
    <source>
        <dbReference type="Proteomes" id="UP000807342"/>
    </source>
</evidence>
<feature type="domain" description="DUF4140" evidence="4">
    <location>
        <begin position="34"/>
        <end position="132"/>
    </location>
</feature>
<dbReference type="PANTHER" id="PTHR31005:SF8">
    <property type="entry name" value="DUF4139 DOMAIN-CONTAINING PROTEIN"/>
    <property type="match status" value="1"/>
</dbReference>
<evidence type="ECO:0000259" key="4">
    <source>
        <dbReference type="Pfam" id="PF13600"/>
    </source>
</evidence>